<feature type="transmembrane region" description="Helical" evidence="1">
    <location>
        <begin position="65"/>
        <end position="85"/>
    </location>
</feature>
<sequence>MRNNVNARLLLRNPTSENKAMAKKGELLVARHFWDCQPARLFCSRQTIESLLPCPAIFIVMQCKLVIAFVVACFAMTVSAAPVGANEAAVVREPEALNLRLPRIEVAREPEPVVEEAREPKPEPGCTLYTCI</sequence>
<accession>A0AAW0DJP9</accession>
<protein>
    <submittedName>
        <fullName evidence="2">Uncharacterized protein</fullName>
    </submittedName>
</protein>
<keyword evidence="1" id="KW-1133">Transmembrane helix</keyword>
<keyword evidence="1" id="KW-0812">Transmembrane</keyword>
<dbReference type="AlphaFoldDB" id="A0AAW0DJP9"/>
<comment type="caution">
    <text evidence="2">The sequence shown here is derived from an EMBL/GenBank/DDBJ whole genome shotgun (WGS) entry which is preliminary data.</text>
</comment>
<keyword evidence="1" id="KW-0472">Membrane</keyword>
<organism evidence="2 3">
    <name type="scientific">Favolaschia claudopus</name>
    <dbReference type="NCBI Taxonomy" id="2862362"/>
    <lineage>
        <taxon>Eukaryota</taxon>
        <taxon>Fungi</taxon>
        <taxon>Dikarya</taxon>
        <taxon>Basidiomycota</taxon>
        <taxon>Agaricomycotina</taxon>
        <taxon>Agaricomycetes</taxon>
        <taxon>Agaricomycetidae</taxon>
        <taxon>Agaricales</taxon>
        <taxon>Marasmiineae</taxon>
        <taxon>Mycenaceae</taxon>
        <taxon>Favolaschia</taxon>
    </lineage>
</organism>
<proteinExistence type="predicted"/>
<gene>
    <name evidence="2" type="ORF">R3P38DRAFT_3256322</name>
</gene>
<dbReference type="Proteomes" id="UP001362999">
    <property type="component" value="Unassembled WGS sequence"/>
</dbReference>
<name>A0AAW0DJP9_9AGAR</name>
<evidence type="ECO:0000256" key="1">
    <source>
        <dbReference type="SAM" id="Phobius"/>
    </source>
</evidence>
<reference evidence="2 3" key="1">
    <citation type="journal article" date="2024" name="J Genomics">
        <title>Draft genome sequencing and assembly of Favolaschia claudopus CIRM-BRFM 2984 isolated from oak limbs.</title>
        <authorList>
            <person name="Navarro D."/>
            <person name="Drula E."/>
            <person name="Chaduli D."/>
            <person name="Cazenave R."/>
            <person name="Ahrendt S."/>
            <person name="Wang J."/>
            <person name="Lipzen A."/>
            <person name="Daum C."/>
            <person name="Barry K."/>
            <person name="Grigoriev I.V."/>
            <person name="Favel A."/>
            <person name="Rosso M.N."/>
            <person name="Martin F."/>
        </authorList>
    </citation>
    <scope>NUCLEOTIDE SEQUENCE [LARGE SCALE GENOMIC DNA]</scope>
    <source>
        <strain evidence="2 3">CIRM-BRFM 2984</strain>
    </source>
</reference>
<keyword evidence="3" id="KW-1185">Reference proteome</keyword>
<evidence type="ECO:0000313" key="3">
    <source>
        <dbReference type="Proteomes" id="UP001362999"/>
    </source>
</evidence>
<dbReference type="EMBL" id="JAWWNJ010000008">
    <property type="protein sequence ID" value="KAK7050440.1"/>
    <property type="molecule type" value="Genomic_DNA"/>
</dbReference>
<evidence type="ECO:0000313" key="2">
    <source>
        <dbReference type="EMBL" id="KAK7050440.1"/>
    </source>
</evidence>